<name>A0A2P5CIM4_PARAD</name>
<dbReference type="AlphaFoldDB" id="A0A2P5CIM4"/>
<organism evidence="2 3">
    <name type="scientific">Parasponia andersonii</name>
    <name type="common">Sponia andersonii</name>
    <dbReference type="NCBI Taxonomy" id="3476"/>
    <lineage>
        <taxon>Eukaryota</taxon>
        <taxon>Viridiplantae</taxon>
        <taxon>Streptophyta</taxon>
        <taxon>Embryophyta</taxon>
        <taxon>Tracheophyta</taxon>
        <taxon>Spermatophyta</taxon>
        <taxon>Magnoliopsida</taxon>
        <taxon>eudicotyledons</taxon>
        <taxon>Gunneridae</taxon>
        <taxon>Pentapetalae</taxon>
        <taxon>rosids</taxon>
        <taxon>fabids</taxon>
        <taxon>Rosales</taxon>
        <taxon>Cannabaceae</taxon>
        <taxon>Parasponia</taxon>
    </lineage>
</organism>
<evidence type="ECO:0000313" key="3">
    <source>
        <dbReference type="Proteomes" id="UP000237105"/>
    </source>
</evidence>
<keyword evidence="3" id="KW-1185">Reference proteome</keyword>
<feature type="transmembrane region" description="Helical" evidence="1">
    <location>
        <begin position="33"/>
        <end position="55"/>
    </location>
</feature>
<reference evidence="3" key="1">
    <citation type="submission" date="2016-06" db="EMBL/GenBank/DDBJ databases">
        <title>Parallel loss of symbiosis genes in relatives of nitrogen-fixing non-legume Parasponia.</title>
        <authorList>
            <person name="Van Velzen R."/>
            <person name="Holmer R."/>
            <person name="Bu F."/>
            <person name="Rutten L."/>
            <person name="Van Zeijl A."/>
            <person name="Liu W."/>
            <person name="Santuari L."/>
            <person name="Cao Q."/>
            <person name="Sharma T."/>
            <person name="Shen D."/>
            <person name="Roswanjaya Y."/>
            <person name="Wardhani T."/>
            <person name="Kalhor M.S."/>
            <person name="Jansen J."/>
            <person name="Van den Hoogen J."/>
            <person name="Gungor B."/>
            <person name="Hartog M."/>
            <person name="Hontelez J."/>
            <person name="Verver J."/>
            <person name="Yang W.-C."/>
            <person name="Schijlen E."/>
            <person name="Repin R."/>
            <person name="Schilthuizen M."/>
            <person name="Schranz E."/>
            <person name="Heidstra R."/>
            <person name="Miyata K."/>
            <person name="Fedorova E."/>
            <person name="Kohlen W."/>
            <person name="Bisseling T."/>
            <person name="Smit S."/>
            <person name="Geurts R."/>
        </authorList>
    </citation>
    <scope>NUCLEOTIDE SEQUENCE [LARGE SCALE GENOMIC DNA]</scope>
    <source>
        <strain evidence="3">cv. WU1-14</strain>
    </source>
</reference>
<accession>A0A2P5CIM4</accession>
<feature type="non-terminal residue" evidence="2">
    <location>
        <position position="1"/>
    </location>
</feature>
<dbReference type="OrthoDB" id="10308866at2759"/>
<proteinExistence type="predicted"/>
<comment type="caution">
    <text evidence="2">The sequence shown here is derived from an EMBL/GenBank/DDBJ whole genome shotgun (WGS) entry which is preliminary data.</text>
</comment>
<protein>
    <submittedName>
        <fullName evidence="2">Uncharacterized protein</fullName>
    </submittedName>
</protein>
<sequence length="98" mass="11284">REKILEYQKLYCHQHVCRLSCHLSQKQARATDFGSESGSVVPLLIFLCACGHGWIKFNSGRLDTYAMITSNASFYSSTPMDMLLCLFIRFKKKHNSFK</sequence>
<keyword evidence="1" id="KW-1133">Transmembrane helix</keyword>
<keyword evidence="1" id="KW-0472">Membrane</keyword>
<feature type="transmembrane region" description="Helical" evidence="1">
    <location>
        <begin position="67"/>
        <end position="88"/>
    </location>
</feature>
<gene>
    <name evidence="2" type="ORF">PanWU01x14_150350</name>
</gene>
<keyword evidence="1" id="KW-0812">Transmembrane</keyword>
<evidence type="ECO:0000256" key="1">
    <source>
        <dbReference type="SAM" id="Phobius"/>
    </source>
</evidence>
<evidence type="ECO:0000313" key="2">
    <source>
        <dbReference type="EMBL" id="PON60906.1"/>
    </source>
</evidence>
<dbReference type="Proteomes" id="UP000237105">
    <property type="component" value="Unassembled WGS sequence"/>
</dbReference>
<dbReference type="EMBL" id="JXTB01000126">
    <property type="protein sequence ID" value="PON60906.1"/>
    <property type="molecule type" value="Genomic_DNA"/>
</dbReference>